<gene>
    <name evidence="18" type="ORF">IE4872_PD02190</name>
</gene>
<evidence type="ECO:0000256" key="10">
    <source>
        <dbReference type="ARBA" id="ARBA00022967"/>
    </source>
</evidence>
<keyword evidence="10" id="KW-1278">Translocase</keyword>
<dbReference type="PANTHER" id="PTHR43776:SF15">
    <property type="entry name" value="GLUTATHIONE IMPORT ATP-BINDING PROTEIN GSIA"/>
    <property type="match status" value="1"/>
</dbReference>
<dbReference type="NCBIfam" id="TIGR01727">
    <property type="entry name" value="oligo_HPY"/>
    <property type="match status" value="1"/>
</dbReference>
<keyword evidence="8" id="KW-0378">Hydrolase</keyword>
<keyword evidence="6" id="KW-0677">Repeat</keyword>
<dbReference type="OrthoDB" id="9767950at2"/>
<evidence type="ECO:0000313" key="19">
    <source>
        <dbReference type="Proteomes" id="UP000184749"/>
    </source>
</evidence>
<evidence type="ECO:0000256" key="9">
    <source>
        <dbReference type="ARBA" id="ARBA00022840"/>
    </source>
</evidence>
<organism evidence="18 19">
    <name type="scientific">Rhizobium gallicum</name>
    <dbReference type="NCBI Taxonomy" id="56730"/>
    <lineage>
        <taxon>Bacteria</taxon>
        <taxon>Pseudomonadati</taxon>
        <taxon>Pseudomonadota</taxon>
        <taxon>Alphaproteobacteria</taxon>
        <taxon>Hyphomicrobiales</taxon>
        <taxon>Rhizobiaceae</taxon>
        <taxon>Rhizobium/Agrobacterium group</taxon>
        <taxon>Rhizobium</taxon>
    </lineage>
</organism>
<dbReference type="InterPro" id="IPR003439">
    <property type="entry name" value="ABC_transporter-like_ATP-bd"/>
</dbReference>
<evidence type="ECO:0000313" key="18">
    <source>
        <dbReference type="EMBL" id="APO72702.1"/>
    </source>
</evidence>
<dbReference type="InterPro" id="IPR050319">
    <property type="entry name" value="ABC_transp_ATP-bind"/>
</dbReference>
<dbReference type="RefSeq" id="WP_074073173.1">
    <property type="nucleotide sequence ID" value="NZ_CP017105.1"/>
</dbReference>
<dbReference type="GO" id="GO:0005524">
    <property type="term" value="F:ATP binding"/>
    <property type="evidence" value="ECO:0007669"/>
    <property type="project" value="UniProtKB-KW"/>
</dbReference>
<protein>
    <recommendedName>
        <fullName evidence="15">Glutathione import ATP-binding protein GsiA</fullName>
        <ecNumber evidence="14">7.4.2.10</ecNumber>
    </recommendedName>
</protein>
<keyword evidence="11" id="KW-0472">Membrane</keyword>
<evidence type="ECO:0000256" key="6">
    <source>
        <dbReference type="ARBA" id="ARBA00022737"/>
    </source>
</evidence>
<dbReference type="Gene3D" id="3.40.50.300">
    <property type="entry name" value="P-loop containing nucleotide triphosphate hydrolases"/>
    <property type="match status" value="1"/>
</dbReference>
<keyword evidence="9 18" id="KW-0067">ATP-binding</keyword>
<keyword evidence="4" id="KW-1003">Cell membrane</keyword>
<evidence type="ECO:0000256" key="11">
    <source>
        <dbReference type="ARBA" id="ARBA00023136"/>
    </source>
</evidence>
<evidence type="ECO:0000256" key="2">
    <source>
        <dbReference type="ARBA" id="ARBA00011469"/>
    </source>
</evidence>
<comment type="function">
    <text evidence="12">Part of the ABC transporter complex GsiABCD involved in glutathione import. Responsible for energy coupling to the transport system.</text>
</comment>
<comment type="catalytic activity">
    <reaction evidence="16">
        <text>glutathione(out) + ATP + H2O = glutathione(in) + ADP + phosphate + H(+)</text>
        <dbReference type="Rhea" id="RHEA:29791"/>
        <dbReference type="ChEBI" id="CHEBI:15377"/>
        <dbReference type="ChEBI" id="CHEBI:15378"/>
        <dbReference type="ChEBI" id="CHEBI:30616"/>
        <dbReference type="ChEBI" id="CHEBI:43474"/>
        <dbReference type="ChEBI" id="CHEBI:57925"/>
        <dbReference type="ChEBI" id="CHEBI:456216"/>
        <dbReference type="EC" id="7.4.2.10"/>
    </reaction>
</comment>
<comment type="similarity">
    <text evidence="13">Belongs to the ABC transporter superfamily. Glutathione importer (TC 3.A.1.5.11) family.</text>
</comment>
<dbReference type="Pfam" id="PF08352">
    <property type="entry name" value="oligo_HPY"/>
    <property type="match status" value="1"/>
</dbReference>
<dbReference type="GO" id="GO:0005886">
    <property type="term" value="C:plasma membrane"/>
    <property type="evidence" value="ECO:0007669"/>
    <property type="project" value="UniProtKB-SubCell"/>
</dbReference>
<evidence type="ECO:0000256" key="7">
    <source>
        <dbReference type="ARBA" id="ARBA00022741"/>
    </source>
</evidence>
<evidence type="ECO:0000256" key="1">
    <source>
        <dbReference type="ARBA" id="ARBA00004417"/>
    </source>
</evidence>
<evidence type="ECO:0000256" key="3">
    <source>
        <dbReference type="ARBA" id="ARBA00022448"/>
    </source>
</evidence>
<evidence type="ECO:0000256" key="15">
    <source>
        <dbReference type="ARBA" id="ARBA00041187"/>
    </source>
</evidence>
<dbReference type="EMBL" id="CP017105">
    <property type="protein sequence ID" value="APO72702.1"/>
    <property type="molecule type" value="Genomic_DNA"/>
</dbReference>
<keyword evidence="7" id="KW-0547">Nucleotide-binding</keyword>
<accession>A0A1L5NXQ5</accession>
<name>A0A1L5NXQ5_9HYPH</name>
<sequence>MTDRTTAVEAADNQPLFELLDVEKTYQVTRREGLLKRRKQGLAALDGVRLRIRRGTSIALVGESGSGKSTLLRVLLGLTEPTQGRALYRGRLVTAMRAAGTGFAREMAMVYQDARGSLNPRMTVSALISEPLRHFGICGESDIAERVASLLSRVGLAAEVANRYPAALSGGQVRRVAIARALASKPSVLVADEAVSGLDVSTQAQLLKLLRRLQREMGLTLVFITHDLGVASYLCEEIAIMYLGRIVETGPTDAVLHAPAHPYSLALRRAAPEFFRPISDPLPGEIPSPLDLPAGCRFAGRCAYAQPDCRKEDPALMRHAPDRAAACFHPLPSAAVSEVQHVDV</sequence>
<dbReference type="EC" id="7.4.2.10" evidence="14"/>
<dbReference type="CDD" id="cd03257">
    <property type="entry name" value="ABC_NikE_OppD_transporters"/>
    <property type="match status" value="1"/>
</dbReference>
<reference evidence="18 19" key="1">
    <citation type="submission" date="2016-09" db="EMBL/GenBank/DDBJ databases">
        <title>The complete genome sequences of Rhizobium gallicum, symbiovars gallicum and phaseoli, symbionts associated to common bean (Phaseolus vulgaris).</title>
        <authorList>
            <person name="Bustos P."/>
            <person name="Santamaria R.I."/>
            <person name="Perez-Carrascal O.M."/>
            <person name="Juarez S."/>
            <person name="Lozano L."/>
            <person name="Martinez-Flores I."/>
            <person name="Martinez-Romero E."/>
            <person name="Cevallos M."/>
            <person name="Romero D."/>
            <person name="Davila G."/>
            <person name="Gonzalez V."/>
        </authorList>
    </citation>
    <scope>NUCLEOTIDE SEQUENCE [LARGE SCALE GENOMIC DNA]</scope>
    <source>
        <strain evidence="18 19">IE4872</strain>
        <plasmid evidence="19">prgalie4872d</plasmid>
    </source>
</reference>
<dbReference type="SUPFAM" id="SSF52540">
    <property type="entry name" value="P-loop containing nucleoside triphosphate hydrolases"/>
    <property type="match status" value="1"/>
</dbReference>
<feature type="domain" description="ABC transporter" evidence="17">
    <location>
        <begin position="29"/>
        <end position="268"/>
    </location>
</feature>
<keyword evidence="5" id="KW-0997">Cell inner membrane</keyword>
<evidence type="ECO:0000256" key="14">
    <source>
        <dbReference type="ARBA" id="ARBA00039050"/>
    </source>
</evidence>
<dbReference type="GO" id="GO:0016887">
    <property type="term" value="F:ATP hydrolysis activity"/>
    <property type="evidence" value="ECO:0007669"/>
    <property type="project" value="InterPro"/>
</dbReference>
<dbReference type="Proteomes" id="UP000184749">
    <property type="component" value="Plasmid pRgalIE4872d"/>
</dbReference>
<geneLocation type="plasmid" evidence="19">
    <name>prgalie4872d</name>
</geneLocation>
<evidence type="ECO:0000256" key="5">
    <source>
        <dbReference type="ARBA" id="ARBA00022519"/>
    </source>
</evidence>
<dbReference type="SMART" id="SM00382">
    <property type="entry name" value="AAA"/>
    <property type="match status" value="1"/>
</dbReference>
<evidence type="ECO:0000256" key="13">
    <source>
        <dbReference type="ARBA" id="ARBA00038416"/>
    </source>
</evidence>
<dbReference type="InterPro" id="IPR013563">
    <property type="entry name" value="Oligopep_ABC_C"/>
</dbReference>
<keyword evidence="18" id="KW-0614">Plasmid</keyword>
<comment type="subunit">
    <text evidence="2">The complex is composed of two ATP-binding proteins (GsiA), two transmembrane proteins (GsiC and GsiD) and a solute-binding protein (GsiB).</text>
</comment>
<dbReference type="PROSITE" id="PS50893">
    <property type="entry name" value="ABC_TRANSPORTER_2"/>
    <property type="match status" value="1"/>
</dbReference>
<proteinExistence type="inferred from homology"/>
<dbReference type="PANTHER" id="PTHR43776">
    <property type="entry name" value="TRANSPORT ATP-BINDING PROTEIN"/>
    <property type="match status" value="1"/>
</dbReference>
<comment type="subcellular location">
    <subcellularLocation>
        <location evidence="1">Cell inner membrane</location>
        <topology evidence="1">Peripheral membrane protein</topology>
    </subcellularLocation>
</comment>
<keyword evidence="3" id="KW-0813">Transport</keyword>
<dbReference type="Pfam" id="PF00005">
    <property type="entry name" value="ABC_tran"/>
    <property type="match status" value="1"/>
</dbReference>
<dbReference type="GO" id="GO:0055085">
    <property type="term" value="P:transmembrane transport"/>
    <property type="evidence" value="ECO:0007669"/>
    <property type="project" value="UniProtKB-ARBA"/>
</dbReference>
<evidence type="ECO:0000256" key="8">
    <source>
        <dbReference type="ARBA" id="ARBA00022801"/>
    </source>
</evidence>
<dbReference type="AlphaFoldDB" id="A0A1L5NXQ5"/>
<dbReference type="GO" id="GO:0015833">
    <property type="term" value="P:peptide transport"/>
    <property type="evidence" value="ECO:0007669"/>
    <property type="project" value="InterPro"/>
</dbReference>
<dbReference type="InterPro" id="IPR027417">
    <property type="entry name" value="P-loop_NTPase"/>
</dbReference>
<evidence type="ECO:0000259" key="17">
    <source>
        <dbReference type="PROSITE" id="PS50893"/>
    </source>
</evidence>
<evidence type="ECO:0000256" key="12">
    <source>
        <dbReference type="ARBA" id="ARBA00037530"/>
    </source>
</evidence>
<dbReference type="InterPro" id="IPR003593">
    <property type="entry name" value="AAA+_ATPase"/>
</dbReference>
<evidence type="ECO:0000256" key="16">
    <source>
        <dbReference type="ARBA" id="ARBA00047640"/>
    </source>
</evidence>
<evidence type="ECO:0000256" key="4">
    <source>
        <dbReference type="ARBA" id="ARBA00022475"/>
    </source>
</evidence>